<keyword evidence="3" id="KW-1185">Reference proteome</keyword>
<evidence type="ECO:0000313" key="1">
    <source>
        <dbReference type="EMBL" id="EJT79701.1"/>
    </source>
</evidence>
<dbReference type="HOGENOM" id="CLU_1360486_0_0_1"/>
<dbReference type="GeneID" id="20345243"/>
<dbReference type="VEuPathDB" id="FungiDB:GGTG_04785"/>
<sequence>MSNTSLLTFLLRNGPETSMATSTAPYESHQALLRAASNVGNTDSWWHLQEGEDPAARPQRLVRGIRAFIRAEPELADSVFRDLEPAYLLVLSLSRVLVSSDYESVGPALRLFDQLQLTLLIHESASRGVPEELKSILCRCGQQQQACEHWPHPASIIHEEPSRALPEELQSIPCRCGQQQQTCEHWRQVLDCMPCQPPLLC</sequence>
<gene>
    <name evidence="2" type="primary">20345243</name>
    <name evidence="1" type="ORF">GGTG_04785</name>
</gene>
<reference evidence="2" key="4">
    <citation type="journal article" date="2015" name="G3 (Bethesda)">
        <title>Genome sequences of three phytopathogenic species of the Magnaporthaceae family of fungi.</title>
        <authorList>
            <person name="Okagaki L.H."/>
            <person name="Nunes C.C."/>
            <person name="Sailsbery J."/>
            <person name="Clay B."/>
            <person name="Brown D."/>
            <person name="John T."/>
            <person name="Oh Y."/>
            <person name="Young N."/>
            <person name="Fitzgerald M."/>
            <person name="Haas B.J."/>
            <person name="Zeng Q."/>
            <person name="Young S."/>
            <person name="Adiconis X."/>
            <person name="Fan L."/>
            <person name="Levin J.Z."/>
            <person name="Mitchell T.K."/>
            <person name="Okubara P.A."/>
            <person name="Farman M.L."/>
            <person name="Kohn L.M."/>
            <person name="Birren B."/>
            <person name="Ma L.-J."/>
            <person name="Dean R.A."/>
        </authorList>
    </citation>
    <scope>NUCLEOTIDE SEQUENCE</scope>
    <source>
        <strain evidence="2">R3-111a-1</strain>
    </source>
</reference>
<dbReference type="AlphaFoldDB" id="J3NU34"/>
<reference evidence="3" key="1">
    <citation type="submission" date="2010-07" db="EMBL/GenBank/DDBJ databases">
        <title>The genome sequence of Gaeumannomyces graminis var. tritici strain R3-111a-1.</title>
        <authorList>
            <consortium name="The Broad Institute Genome Sequencing Platform"/>
            <person name="Ma L.-J."/>
            <person name="Dead R."/>
            <person name="Young S."/>
            <person name="Zeng Q."/>
            <person name="Koehrsen M."/>
            <person name="Alvarado L."/>
            <person name="Berlin A."/>
            <person name="Chapman S.B."/>
            <person name="Chen Z."/>
            <person name="Freedman E."/>
            <person name="Gellesch M."/>
            <person name="Goldberg J."/>
            <person name="Griggs A."/>
            <person name="Gujja S."/>
            <person name="Heilman E.R."/>
            <person name="Heiman D."/>
            <person name="Hepburn T."/>
            <person name="Howarth C."/>
            <person name="Jen D."/>
            <person name="Larson L."/>
            <person name="Mehta T."/>
            <person name="Neiman D."/>
            <person name="Pearson M."/>
            <person name="Roberts A."/>
            <person name="Saif S."/>
            <person name="Shea T."/>
            <person name="Shenoy N."/>
            <person name="Sisk P."/>
            <person name="Stolte C."/>
            <person name="Sykes S."/>
            <person name="Walk T."/>
            <person name="White J."/>
            <person name="Yandava C."/>
            <person name="Haas B."/>
            <person name="Nusbaum C."/>
            <person name="Birren B."/>
        </authorList>
    </citation>
    <scope>NUCLEOTIDE SEQUENCE [LARGE SCALE GENOMIC DNA]</scope>
    <source>
        <strain evidence="3">R3-111a-1</strain>
    </source>
</reference>
<reference evidence="1" key="3">
    <citation type="submission" date="2010-09" db="EMBL/GenBank/DDBJ databases">
        <title>Annotation of Gaeumannomyces graminis var. tritici R3-111a-1.</title>
        <authorList>
            <consortium name="The Broad Institute Genome Sequencing Platform"/>
            <person name="Ma L.-J."/>
            <person name="Dead R."/>
            <person name="Young S.K."/>
            <person name="Zeng Q."/>
            <person name="Gargeya S."/>
            <person name="Fitzgerald M."/>
            <person name="Haas B."/>
            <person name="Abouelleil A."/>
            <person name="Alvarado L."/>
            <person name="Arachchi H.M."/>
            <person name="Berlin A."/>
            <person name="Brown A."/>
            <person name="Chapman S.B."/>
            <person name="Chen Z."/>
            <person name="Dunbar C."/>
            <person name="Freedman E."/>
            <person name="Gearin G."/>
            <person name="Gellesch M."/>
            <person name="Goldberg J."/>
            <person name="Griggs A."/>
            <person name="Gujja S."/>
            <person name="Heiman D."/>
            <person name="Howarth C."/>
            <person name="Larson L."/>
            <person name="Lui A."/>
            <person name="MacDonald P.J.P."/>
            <person name="Mehta T."/>
            <person name="Montmayeur A."/>
            <person name="Murphy C."/>
            <person name="Neiman D."/>
            <person name="Pearson M."/>
            <person name="Priest M."/>
            <person name="Roberts A."/>
            <person name="Saif S."/>
            <person name="Shea T."/>
            <person name="Shenoy N."/>
            <person name="Sisk P."/>
            <person name="Stolte C."/>
            <person name="Sykes S."/>
            <person name="Yandava C."/>
            <person name="Wortman J."/>
            <person name="Nusbaum C."/>
            <person name="Birren B."/>
        </authorList>
    </citation>
    <scope>NUCLEOTIDE SEQUENCE</scope>
    <source>
        <strain evidence="1">R3-111a-1</strain>
    </source>
</reference>
<proteinExistence type="predicted"/>
<evidence type="ECO:0000313" key="3">
    <source>
        <dbReference type="Proteomes" id="UP000006039"/>
    </source>
</evidence>
<accession>J3NU34</accession>
<organism evidence="1">
    <name type="scientific">Gaeumannomyces tritici (strain R3-111a-1)</name>
    <name type="common">Wheat and barley take-all root rot fungus</name>
    <name type="synonym">Gaeumannomyces graminis var. tritici</name>
    <dbReference type="NCBI Taxonomy" id="644352"/>
    <lineage>
        <taxon>Eukaryota</taxon>
        <taxon>Fungi</taxon>
        <taxon>Dikarya</taxon>
        <taxon>Ascomycota</taxon>
        <taxon>Pezizomycotina</taxon>
        <taxon>Sordariomycetes</taxon>
        <taxon>Sordariomycetidae</taxon>
        <taxon>Magnaporthales</taxon>
        <taxon>Magnaporthaceae</taxon>
        <taxon>Gaeumannomyces</taxon>
    </lineage>
</organism>
<name>J3NU34_GAET3</name>
<dbReference type="Proteomes" id="UP000006039">
    <property type="component" value="Unassembled WGS sequence"/>
</dbReference>
<reference evidence="2" key="5">
    <citation type="submission" date="2018-04" db="UniProtKB">
        <authorList>
            <consortium name="EnsemblFungi"/>
        </authorList>
    </citation>
    <scope>IDENTIFICATION</scope>
    <source>
        <strain evidence="2">R3-111a-1</strain>
    </source>
</reference>
<dbReference type="RefSeq" id="XP_009220846.1">
    <property type="nucleotide sequence ID" value="XM_009222582.1"/>
</dbReference>
<protein>
    <submittedName>
        <fullName evidence="1 2">Uncharacterized protein</fullName>
    </submittedName>
</protein>
<dbReference type="EnsemblFungi" id="EJT79701">
    <property type="protein sequence ID" value="EJT79701"/>
    <property type="gene ID" value="GGTG_04785"/>
</dbReference>
<dbReference type="EMBL" id="GL385396">
    <property type="protein sequence ID" value="EJT79701.1"/>
    <property type="molecule type" value="Genomic_DNA"/>
</dbReference>
<reference evidence="1" key="2">
    <citation type="submission" date="2010-07" db="EMBL/GenBank/DDBJ databases">
        <authorList>
            <consortium name="The Broad Institute Genome Sequencing Platform"/>
            <consortium name="Broad Institute Genome Sequencing Center for Infectious Disease"/>
            <person name="Ma L.-J."/>
            <person name="Dead R."/>
            <person name="Young S."/>
            <person name="Zeng Q."/>
            <person name="Koehrsen M."/>
            <person name="Alvarado L."/>
            <person name="Berlin A."/>
            <person name="Chapman S.B."/>
            <person name="Chen Z."/>
            <person name="Freedman E."/>
            <person name="Gellesch M."/>
            <person name="Goldberg J."/>
            <person name="Griggs A."/>
            <person name="Gujja S."/>
            <person name="Heilman E.R."/>
            <person name="Heiman D."/>
            <person name="Hepburn T."/>
            <person name="Howarth C."/>
            <person name="Jen D."/>
            <person name="Larson L."/>
            <person name="Mehta T."/>
            <person name="Neiman D."/>
            <person name="Pearson M."/>
            <person name="Roberts A."/>
            <person name="Saif S."/>
            <person name="Shea T."/>
            <person name="Shenoy N."/>
            <person name="Sisk P."/>
            <person name="Stolte C."/>
            <person name="Sykes S."/>
            <person name="Walk T."/>
            <person name="White J."/>
            <person name="Yandava C."/>
            <person name="Haas B."/>
            <person name="Nusbaum C."/>
            <person name="Birren B."/>
        </authorList>
    </citation>
    <scope>NUCLEOTIDE SEQUENCE</scope>
    <source>
        <strain evidence="1">R3-111a-1</strain>
    </source>
</reference>
<evidence type="ECO:0000313" key="2">
    <source>
        <dbReference type="EnsemblFungi" id="EJT79701"/>
    </source>
</evidence>